<gene>
    <name evidence="1" type="ORF">CR513_12123</name>
</gene>
<dbReference type="AlphaFoldDB" id="A0A371HN09"/>
<proteinExistence type="predicted"/>
<accession>A0A371HN09</accession>
<dbReference type="EMBL" id="QJKJ01002129">
    <property type="protein sequence ID" value="RDY04193.1"/>
    <property type="molecule type" value="Genomic_DNA"/>
</dbReference>
<comment type="caution">
    <text evidence="1">The sequence shown here is derived from an EMBL/GenBank/DDBJ whole genome shotgun (WGS) entry which is preliminary data.</text>
</comment>
<evidence type="ECO:0000313" key="1">
    <source>
        <dbReference type="EMBL" id="RDY04193.1"/>
    </source>
</evidence>
<organism evidence="1 2">
    <name type="scientific">Mucuna pruriens</name>
    <name type="common">Velvet bean</name>
    <name type="synonym">Dolichos pruriens</name>
    <dbReference type="NCBI Taxonomy" id="157652"/>
    <lineage>
        <taxon>Eukaryota</taxon>
        <taxon>Viridiplantae</taxon>
        <taxon>Streptophyta</taxon>
        <taxon>Embryophyta</taxon>
        <taxon>Tracheophyta</taxon>
        <taxon>Spermatophyta</taxon>
        <taxon>Magnoliopsida</taxon>
        <taxon>eudicotyledons</taxon>
        <taxon>Gunneridae</taxon>
        <taxon>Pentapetalae</taxon>
        <taxon>rosids</taxon>
        <taxon>fabids</taxon>
        <taxon>Fabales</taxon>
        <taxon>Fabaceae</taxon>
        <taxon>Papilionoideae</taxon>
        <taxon>50 kb inversion clade</taxon>
        <taxon>NPAAA clade</taxon>
        <taxon>indigoferoid/millettioid clade</taxon>
        <taxon>Phaseoleae</taxon>
        <taxon>Mucuna</taxon>
    </lineage>
</organism>
<reference evidence="1" key="1">
    <citation type="submission" date="2018-05" db="EMBL/GenBank/DDBJ databases">
        <title>Draft genome of Mucuna pruriens seed.</title>
        <authorList>
            <person name="Nnadi N.E."/>
            <person name="Vos R."/>
            <person name="Hasami M.H."/>
            <person name="Devisetty U.K."/>
            <person name="Aguiy J.C."/>
        </authorList>
    </citation>
    <scope>NUCLEOTIDE SEQUENCE [LARGE SCALE GENOMIC DNA]</scope>
    <source>
        <strain evidence="1">JCA_2017</strain>
    </source>
</reference>
<dbReference type="Proteomes" id="UP000257109">
    <property type="component" value="Unassembled WGS sequence"/>
</dbReference>
<name>A0A371HN09_MUCPR</name>
<evidence type="ECO:0000313" key="2">
    <source>
        <dbReference type="Proteomes" id="UP000257109"/>
    </source>
</evidence>
<sequence length="197" mass="22725">MSMIHRKNDGQLFFNEEACMKVTEIKTQVLILMTVLSQRTLPLSMTEMKYMMKGANPRSSISPSNNPKHTLFEGRRAIWLRDITLHHIGHALSHRGKYARSSSPLLRPMQETMSKLCTQIKIMYLSLSRIWQTIMLTFDIPKGKKERRFKKRISTPTFCPMGRAHKEPLFPMAMTISSPLPFGDQSTLVVFEPLDEV</sequence>
<protein>
    <submittedName>
        <fullName evidence="1">Uncharacterized protein</fullName>
    </submittedName>
</protein>
<keyword evidence="2" id="KW-1185">Reference proteome</keyword>
<feature type="non-terminal residue" evidence="1">
    <location>
        <position position="1"/>
    </location>
</feature>